<keyword evidence="4 9" id="KW-0812">Transmembrane</keyword>
<evidence type="ECO:0000256" key="3">
    <source>
        <dbReference type="ARBA" id="ARBA00022448"/>
    </source>
</evidence>
<feature type="region of interest" description="Disordered" evidence="8">
    <location>
        <begin position="576"/>
        <end position="620"/>
    </location>
</feature>
<dbReference type="InterPro" id="IPR002293">
    <property type="entry name" value="AA/rel_permease1"/>
</dbReference>
<gene>
    <name evidence="12" type="primary">LOC116299845</name>
</gene>
<dbReference type="KEGG" id="aten:116299845"/>
<feature type="transmembrane region" description="Helical" evidence="9">
    <location>
        <begin position="308"/>
        <end position="337"/>
    </location>
</feature>
<keyword evidence="5 9" id="KW-1133">Transmembrane helix</keyword>
<dbReference type="PIRSF" id="PIRSF006060">
    <property type="entry name" value="AA_transporter"/>
    <property type="match status" value="1"/>
</dbReference>
<proteinExistence type="inferred from homology"/>
<evidence type="ECO:0000256" key="4">
    <source>
        <dbReference type="ARBA" id="ARBA00022692"/>
    </source>
</evidence>
<dbReference type="InterPro" id="IPR029485">
    <property type="entry name" value="CAT_C"/>
</dbReference>
<protein>
    <submittedName>
        <fullName evidence="12">Cationic amino acid transporter 2-like isoform X1</fullName>
    </submittedName>
</protein>
<evidence type="ECO:0000313" key="11">
    <source>
        <dbReference type="Proteomes" id="UP000515163"/>
    </source>
</evidence>
<keyword evidence="6 9" id="KW-0472">Membrane</keyword>
<evidence type="ECO:0000256" key="5">
    <source>
        <dbReference type="ARBA" id="ARBA00022989"/>
    </source>
</evidence>
<feature type="domain" description="Cationic amino acid transporter C-terminal" evidence="10">
    <location>
        <begin position="512"/>
        <end position="562"/>
    </location>
</feature>
<feature type="transmembrane region" description="Helical" evidence="9">
    <location>
        <begin position="66"/>
        <end position="85"/>
    </location>
</feature>
<dbReference type="InParanoid" id="A0A6P8IDM1"/>
<evidence type="ECO:0000256" key="6">
    <source>
        <dbReference type="ARBA" id="ARBA00023136"/>
    </source>
</evidence>
<dbReference type="PANTHER" id="PTHR43243:SF105">
    <property type="entry name" value="CATIONIC AMINO ACID TRANSPORTER C-TERMINAL DOMAIN-CONTAINING PROTEIN"/>
    <property type="match status" value="1"/>
</dbReference>
<dbReference type="Pfam" id="PF13520">
    <property type="entry name" value="AA_permease_2"/>
    <property type="match status" value="1"/>
</dbReference>
<organism evidence="11 12">
    <name type="scientific">Actinia tenebrosa</name>
    <name type="common">Australian red waratah sea anemone</name>
    <dbReference type="NCBI Taxonomy" id="6105"/>
    <lineage>
        <taxon>Eukaryota</taxon>
        <taxon>Metazoa</taxon>
        <taxon>Cnidaria</taxon>
        <taxon>Anthozoa</taxon>
        <taxon>Hexacorallia</taxon>
        <taxon>Actiniaria</taxon>
        <taxon>Actiniidae</taxon>
        <taxon>Actinia</taxon>
    </lineage>
</organism>
<comment type="similarity">
    <text evidence="2">Belongs to the amino acid-polyamine-organocation (APC) superfamily. Cationic amino acid transporter (CAT) (TC 2.A.3.3) family.</text>
</comment>
<evidence type="ECO:0000256" key="7">
    <source>
        <dbReference type="ARBA" id="ARBA00023180"/>
    </source>
</evidence>
<feature type="transmembrane region" description="Helical" evidence="9">
    <location>
        <begin position="166"/>
        <end position="183"/>
    </location>
</feature>
<feature type="compositionally biased region" description="Basic and acidic residues" evidence="8">
    <location>
        <begin position="580"/>
        <end position="620"/>
    </location>
</feature>
<dbReference type="Pfam" id="PF13906">
    <property type="entry name" value="AA_permease_C"/>
    <property type="match status" value="1"/>
</dbReference>
<evidence type="ECO:0000256" key="8">
    <source>
        <dbReference type="SAM" id="MobiDB-lite"/>
    </source>
</evidence>
<feature type="transmembrane region" description="Helical" evidence="9">
    <location>
        <begin position="195"/>
        <end position="212"/>
    </location>
</feature>
<sequence>MPLNNWINTDNLWRKKYLDVDLITQTVLSRCLTVKDLTGLGIGSTLGAGIYVVAGEVARSTAGPGVVISFLIAAIASVFSGLCYAEFGARVPKAGSAYIYSYVTVGELCSFIIGWNLILEYVIGASSVARAWSSYFDSMFNEQIRNFTLERVGEINVPGLGKYPDFFSFVLVGVITIILAVGVKNSSRFNNVVTCVNLFVIVFISLVGFYFAKKENWTKDFLPFGFSGVLSGAATCFYAFVGFDVIATTGEEAKNPSKTIPISIVLSLGICFIAYFGVSAALTLMWPYNLLPERGALPKVFALRGAAWAQYIIAVGALCGLTASLIGGLFPLPRLFYAMANDGLIFKWLARIHPKTEVPIIATVVSGVLAGFLALIFELQELVEMMSIGTLLAYTVVAFCVLLLRYKPGTIGVTMTTLSDSEPPLVTKNERIKLLADPTKSPTEETSLRATICICIASALFIFASALGIWGQDAILAHKGWAIFLACVIGVLILVTLMYLFRQPKNETPLPFMVPLVPWIPLLSIFVNIFLMLKLSYLTWIRFAVWMVIGMCIYFFYGIRHSVEGQRQKELGNYIPLQQVDEKDPKETSEEPQPKTDEDKPEAAKEKTSDDKRDEFSTPS</sequence>
<dbReference type="GO" id="GO:0015171">
    <property type="term" value="F:amino acid transmembrane transporter activity"/>
    <property type="evidence" value="ECO:0007669"/>
    <property type="project" value="TreeGrafter"/>
</dbReference>
<keyword evidence="7" id="KW-0325">Glycoprotein</keyword>
<evidence type="ECO:0000256" key="2">
    <source>
        <dbReference type="ARBA" id="ARBA00008572"/>
    </source>
</evidence>
<feature type="transmembrane region" description="Helical" evidence="9">
    <location>
        <begin position="385"/>
        <end position="406"/>
    </location>
</feature>
<reference evidence="12" key="1">
    <citation type="submission" date="2025-08" db="UniProtKB">
        <authorList>
            <consortium name="RefSeq"/>
        </authorList>
    </citation>
    <scope>IDENTIFICATION</scope>
    <source>
        <tissue evidence="12">Tentacle</tissue>
    </source>
</reference>
<feature type="transmembrane region" description="Helical" evidence="9">
    <location>
        <begin position="358"/>
        <end position="379"/>
    </location>
</feature>
<dbReference type="AlphaFoldDB" id="A0A6P8IDM1"/>
<dbReference type="FunCoup" id="A0A6P8IDM1">
    <property type="interactions" value="795"/>
</dbReference>
<dbReference type="FunFam" id="1.20.1740.10:FF:000010">
    <property type="entry name" value="probable cationic amino acid transporter"/>
    <property type="match status" value="1"/>
</dbReference>
<dbReference type="GO" id="GO:0012505">
    <property type="term" value="C:endomembrane system"/>
    <property type="evidence" value="ECO:0007669"/>
    <property type="project" value="UniProtKB-SubCell"/>
</dbReference>
<dbReference type="OrthoDB" id="3900342at2759"/>
<dbReference type="FunFam" id="1.20.1740.10:FF:000024">
    <property type="entry name" value="High affinity cationic amino acid transporter 1"/>
    <property type="match status" value="1"/>
</dbReference>
<feature type="transmembrane region" description="Helical" evidence="9">
    <location>
        <begin position="482"/>
        <end position="501"/>
    </location>
</feature>
<comment type="subcellular location">
    <subcellularLocation>
        <location evidence="1">Endomembrane system</location>
        <topology evidence="1">Multi-pass membrane protein</topology>
    </subcellularLocation>
</comment>
<name>A0A6P8IDM1_ACTTE</name>
<feature type="transmembrane region" description="Helical" evidence="9">
    <location>
        <begin position="513"/>
        <end position="533"/>
    </location>
</feature>
<evidence type="ECO:0000256" key="1">
    <source>
        <dbReference type="ARBA" id="ARBA00004127"/>
    </source>
</evidence>
<keyword evidence="3" id="KW-0813">Transport</keyword>
<feature type="transmembrane region" description="Helical" evidence="9">
    <location>
        <begin position="259"/>
        <end position="288"/>
    </location>
</feature>
<feature type="transmembrane region" description="Helical" evidence="9">
    <location>
        <begin position="224"/>
        <end position="247"/>
    </location>
</feature>
<feature type="transmembrane region" description="Helical" evidence="9">
    <location>
        <begin position="450"/>
        <end position="470"/>
    </location>
</feature>
<evidence type="ECO:0000313" key="12">
    <source>
        <dbReference type="RefSeq" id="XP_031564422.1"/>
    </source>
</evidence>
<dbReference type="Gene3D" id="1.20.1740.10">
    <property type="entry name" value="Amino acid/polyamine transporter I"/>
    <property type="match status" value="2"/>
</dbReference>
<dbReference type="Proteomes" id="UP000515163">
    <property type="component" value="Unplaced"/>
</dbReference>
<accession>A0A6P8IDM1</accession>
<dbReference type="RefSeq" id="XP_031564422.1">
    <property type="nucleotide sequence ID" value="XM_031708562.1"/>
</dbReference>
<evidence type="ECO:0000259" key="10">
    <source>
        <dbReference type="Pfam" id="PF13906"/>
    </source>
</evidence>
<dbReference type="GO" id="GO:0005886">
    <property type="term" value="C:plasma membrane"/>
    <property type="evidence" value="ECO:0007669"/>
    <property type="project" value="TreeGrafter"/>
</dbReference>
<evidence type="ECO:0000256" key="9">
    <source>
        <dbReference type="SAM" id="Phobius"/>
    </source>
</evidence>
<keyword evidence="11" id="KW-1185">Reference proteome</keyword>
<feature type="transmembrane region" description="Helical" evidence="9">
    <location>
        <begin position="37"/>
        <end position="54"/>
    </location>
</feature>
<feature type="transmembrane region" description="Helical" evidence="9">
    <location>
        <begin position="97"/>
        <end position="118"/>
    </location>
</feature>
<feature type="transmembrane region" description="Helical" evidence="9">
    <location>
        <begin position="539"/>
        <end position="559"/>
    </location>
</feature>
<dbReference type="GeneID" id="116299845"/>
<dbReference type="PANTHER" id="PTHR43243">
    <property type="entry name" value="INNER MEMBRANE TRANSPORTER YGJI-RELATED"/>
    <property type="match status" value="1"/>
</dbReference>